<reference evidence="1" key="1">
    <citation type="submission" date="2020-08" db="EMBL/GenBank/DDBJ databases">
        <title>Multicomponent nature underlies the extraordinary mechanical properties of spider dragline silk.</title>
        <authorList>
            <person name="Kono N."/>
            <person name="Nakamura H."/>
            <person name="Mori M."/>
            <person name="Yoshida Y."/>
            <person name="Ohtoshi R."/>
            <person name="Malay A.D."/>
            <person name="Moran D.A.P."/>
            <person name="Tomita M."/>
            <person name="Numata K."/>
            <person name="Arakawa K."/>
        </authorList>
    </citation>
    <scope>NUCLEOTIDE SEQUENCE</scope>
</reference>
<gene>
    <name evidence="1" type="ORF">TNIN_280121</name>
</gene>
<dbReference type="Proteomes" id="UP000886998">
    <property type="component" value="Unassembled WGS sequence"/>
</dbReference>
<dbReference type="Gene3D" id="3.30.230.10">
    <property type="match status" value="1"/>
</dbReference>
<dbReference type="EMBL" id="BMAV01007443">
    <property type="protein sequence ID" value="GFY50386.1"/>
    <property type="molecule type" value="Genomic_DNA"/>
</dbReference>
<protein>
    <submittedName>
        <fullName evidence="1">Uncharacterized protein</fullName>
    </submittedName>
</protein>
<sequence>MNYWSLGTDIDEKECGVQRSIRYGSWFSSSKSQSFFGLNTIADWRSFTNEVILDHVEESTEAIGGVGKIVEVDESKFGKRKYRGLYGECYASRISTGLSNACEAVQQAISEVLVEYYQKYVDEASKKEDIFVQYDRSLLVAGPR</sequence>
<evidence type="ECO:0000313" key="2">
    <source>
        <dbReference type="Proteomes" id="UP000886998"/>
    </source>
</evidence>
<comment type="caution">
    <text evidence="1">The sequence shown here is derived from an EMBL/GenBank/DDBJ whole genome shotgun (WGS) entry which is preliminary data.</text>
</comment>
<dbReference type="OrthoDB" id="10052789at2759"/>
<dbReference type="AlphaFoldDB" id="A0A8X7BYZ1"/>
<keyword evidence="2" id="KW-1185">Reference proteome</keyword>
<name>A0A8X7BYZ1_9ARAC</name>
<organism evidence="1 2">
    <name type="scientific">Trichonephila inaurata madagascariensis</name>
    <dbReference type="NCBI Taxonomy" id="2747483"/>
    <lineage>
        <taxon>Eukaryota</taxon>
        <taxon>Metazoa</taxon>
        <taxon>Ecdysozoa</taxon>
        <taxon>Arthropoda</taxon>
        <taxon>Chelicerata</taxon>
        <taxon>Arachnida</taxon>
        <taxon>Araneae</taxon>
        <taxon>Araneomorphae</taxon>
        <taxon>Entelegynae</taxon>
        <taxon>Araneoidea</taxon>
        <taxon>Nephilidae</taxon>
        <taxon>Trichonephila</taxon>
        <taxon>Trichonephila inaurata</taxon>
    </lineage>
</organism>
<evidence type="ECO:0000313" key="1">
    <source>
        <dbReference type="EMBL" id="GFY50386.1"/>
    </source>
</evidence>
<proteinExistence type="predicted"/>
<dbReference type="InterPro" id="IPR014721">
    <property type="entry name" value="Ribsml_uS5_D2-typ_fold_subgr"/>
</dbReference>
<accession>A0A8X7BYZ1</accession>